<comment type="caution">
    <text evidence="2">The sequence shown here is derived from an EMBL/GenBank/DDBJ whole genome shotgun (WGS) entry which is preliminary data.</text>
</comment>
<gene>
    <name evidence="2" type="ORF">CEXT_35561</name>
</gene>
<sequence>MPLATEGSEPTTLVERGQPQPQAARTPERDHLDYLKPKQIRFFGVFESVPSARAETKLLTLKPKFSGQKEKASFTAFLFRGSQ</sequence>
<reference evidence="2 3" key="1">
    <citation type="submission" date="2021-06" db="EMBL/GenBank/DDBJ databases">
        <title>Caerostris extrusa draft genome.</title>
        <authorList>
            <person name="Kono N."/>
            <person name="Arakawa K."/>
        </authorList>
    </citation>
    <scope>NUCLEOTIDE SEQUENCE [LARGE SCALE GENOMIC DNA]</scope>
</reference>
<name>A0AAV4UHY4_CAEEX</name>
<feature type="region of interest" description="Disordered" evidence="1">
    <location>
        <begin position="1"/>
        <end position="31"/>
    </location>
</feature>
<organism evidence="2 3">
    <name type="scientific">Caerostris extrusa</name>
    <name type="common">Bark spider</name>
    <name type="synonym">Caerostris bankana</name>
    <dbReference type="NCBI Taxonomy" id="172846"/>
    <lineage>
        <taxon>Eukaryota</taxon>
        <taxon>Metazoa</taxon>
        <taxon>Ecdysozoa</taxon>
        <taxon>Arthropoda</taxon>
        <taxon>Chelicerata</taxon>
        <taxon>Arachnida</taxon>
        <taxon>Araneae</taxon>
        <taxon>Araneomorphae</taxon>
        <taxon>Entelegynae</taxon>
        <taxon>Araneoidea</taxon>
        <taxon>Araneidae</taxon>
        <taxon>Caerostris</taxon>
    </lineage>
</organism>
<protein>
    <submittedName>
        <fullName evidence="2">Uncharacterized protein</fullName>
    </submittedName>
</protein>
<proteinExistence type="predicted"/>
<keyword evidence="3" id="KW-1185">Reference proteome</keyword>
<dbReference type="AlphaFoldDB" id="A0AAV4UHY4"/>
<evidence type="ECO:0000313" key="3">
    <source>
        <dbReference type="Proteomes" id="UP001054945"/>
    </source>
</evidence>
<evidence type="ECO:0000256" key="1">
    <source>
        <dbReference type="SAM" id="MobiDB-lite"/>
    </source>
</evidence>
<dbReference type="EMBL" id="BPLR01012869">
    <property type="protein sequence ID" value="GIY57214.1"/>
    <property type="molecule type" value="Genomic_DNA"/>
</dbReference>
<dbReference type="Proteomes" id="UP001054945">
    <property type="component" value="Unassembled WGS sequence"/>
</dbReference>
<evidence type="ECO:0000313" key="2">
    <source>
        <dbReference type="EMBL" id="GIY57214.1"/>
    </source>
</evidence>
<accession>A0AAV4UHY4</accession>